<organism evidence="3 4">
    <name type="scientific">Speluncibacter jeojiensis</name>
    <dbReference type="NCBI Taxonomy" id="2710754"/>
    <lineage>
        <taxon>Bacteria</taxon>
        <taxon>Bacillati</taxon>
        <taxon>Actinomycetota</taxon>
        <taxon>Actinomycetes</taxon>
        <taxon>Mycobacteriales</taxon>
        <taxon>Speluncibacteraceae</taxon>
        <taxon>Speluncibacter</taxon>
    </lineage>
</organism>
<proteinExistence type="predicted"/>
<name>A0A9X4MAQ9_9ACTN</name>
<comment type="caution">
    <text evidence="3">The sequence shown here is derived from an EMBL/GenBank/DDBJ whole genome shotgun (WGS) entry which is preliminary data.</text>
</comment>
<reference evidence="3" key="1">
    <citation type="submission" date="2022-08" db="EMBL/GenBank/DDBJ databases">
        <title>Genome analysis of Corynebacteriales strain.</title>
        <authorList>
            <person name="Lee S.D."/>
        </authorList>
    </citation>
    <scope>NUCLEOTIDE SEQUENCE</scope>
    <source>
        <strain evidence="3">D3-21</strain>
    </source>
</reference>
<feature type="non-terminal residue" evidence="3">
    <location>
        <position position="424"/>
    </location>
</feature>
<dbReference type="GO" id="GO:0005524">
    <property type="term" value="F:ATP binding"/>
    <property type="evidence" value="ECO:0007669"/>
    <property type="project" value="UniProtKB-UniRule"/>
</dbReference>
<dbReference type="Gene3D" id="3.30.470.20">
    <property type="entry name" value="ATP-grasp fold, B domain"/>
    <property type="match status" value="1"/>
</dbReference>
<evidence type="ECO:0000313" key="4">
    <source>
        <dbReference type="Proteomes" id="UP001152755"/>
    </source>
</evidence>
<dbReference type="Proteomes" id="UP001152755">
    <property type="component" value="Unassembled WGS sequence"/>
</dbReference>
<dbReference type="SUPFAM" id="SSF56059">
    <property type="entry name" value="Glutathione synthetase ATP-binding domain-like"/>
    <property type="match status" value="1"/>
</dbReference>
<evidence type="ECO:0000259" key="2">
    <source>
        <dbReference type="PROSITE" id="PS50975"/>
    </source>
</evidence>
<dbReference type="AlphaFoldDB" id="A0A9X4MAQ9"/>
<dbReference type="RefSeq" id="WP_332520803.1">
    <property type="nucleotide sequence ID" value="NZ_JANRHA010000023.1"/>
</dbReference>
<keyword evidence="1" id="KW-0067">ATP-binding</keyword>
<dbReference type="PROSITE" id="PS50975">
    <property type="entry name" value="ATP_GRASP"/>
    <property type="match status" value="1"/>
</dbReference>
<dbReference type="Pfam" id="PF02655">
    <property type="entry name" value="ATP-grasp_3"/>
    <property type="match status" value="1"/>
</dbReference>
<dbReference type="InterPro" id="IPR003806">
    <property type="entry name" value="ATP-grasp_PylC-type"/>
</dbReference>
<dbReference type="InterPro" id="IPR011761">
    <property type="entry name" value="ATP-grasp"/>
</dbReference>
<feature type="domain" description="ATP-grasp" evidence="2">
    <location>
        <begin position="127"/>
        <end position="305"/>
    </location>
</feature>
<dbReference type="Gene3D" id="3.40.50.20">
    <property type="match status" value="1"/>
</dbReference>
<evidence type="ECO:0000256" key="1">
    <source>
        <dbReference type="PROSITE-ProRule" id="PRU00409"/>
    </source>
</evidence>
<evidence type="ECO:0000313" key="3">
    <source>
        <dbReference type="EMBL" id="MDG3017101.1"/>
    </source>
</evidence>
<protein>
    <recommendedName>
        <fullName evidence="2">ATP-grasp domain-containing protein</fullName>
    </recommendedName>
</protein>
<accession>A0A9X4MAQ9</accession>
<dbReference type="EMBL" id="JANRHA010000023">
    <property type="protein sequence ID" value="MDG3017101.1"/>
    <property type="molecule type" value="Genomic_DNA"/>
</dbReference>
<keyword evidence="1" id="KW-0547">Nucleotide-binding</keyword>
<sequence>MPVRSGKRVLITFGRSFLSLDLARLMGAAGHEVLIADSVPLPITRFSNAVSKTFRIPRPKYEPLAWAQAVARIAREEKVDLVVPIHEETDILAQAVKQDPTLFPEDCRLFFSDFDLEARLHNKYECQVALEALGTPTLKFALVRNRADLEALDFDEPFALKRVYSRGSQEIYKVHPGRLPQNLTFDPDNPWLAQEWAKGANYCSYSICHNGQVKAHTVYPVRYAIDGTSCLDYEAVEHEGIAEWVREQVKAFNFTGQIGFDFIDVPGRGLFTVDCNPRSTSGILLFDPETRVDRAFFGENSEVITPLPGARKMLGPGMLMYGWRKSSLEGNTFRGFLRDYRRTEEVIFRGDDPKPGLAIPLALGNILAEAVRYRVGIPEAFMVILSVICTEVAMQIVCCTGHLLYDTCVHQDRLASREREIMSA</sequence>
<keyword evidence="4" id="KW-1185">Reference proteome</keyword>
<dbReference type="GO" id="GO:0046872">
    <property type="term" value="F:metal ion binding"/>
    <property type="evidence" value="ECO:0007669"/>
    <property type="project" value="InterPro"/>
</dbReference>
<gene>
    <name evidence="3" type="ORF">NVS88_21330</name>
</gene>